<accession>A0AAE1NU69</accession>
<evidence type="ECO:0000313" key="2">
    <source>
        <dbReference type="Proteomes" id="UP001292094"/>
    </source>
</evidence>
<proteinExistence type="predicted"/>
<evidence type="ECO:0000313" key="1">
    <source>
        <dbReference type="EMBL" id="KAK4295422.1"/>
    </source>
</evidence>
<reference evidence="1" key="1">
    <citation type="submission" date="2023-11" db="EMBL/GenBank/DDBJ databases">
        <title>Genome assemblies of two species of porcelain crab, Petrolisthes cinctipes and Petrolisthes manimaculis (Anomura: Porcellanidae).</title>
        <authorList>
            <person name="Angst P."/>
        </authorList>
    </citation>
    <scope>NUCLEOTIDE SEQUENCE</scope>
    <source>
        <strain evidence="1">PB745_02</strain>
        <tissue evidence="1">Gill</tissue>
    </source>
</reference>
<protein>
    <submittedName>
        <fullName evidence="1">Uncharacterized protein</fullName>
    </submittedName>
</protein>
<keyword evidence="2" id="KW-1185">Reference proteome</keyword>
<dbReference type="Proteomes" id="UP001292094">
    <property type="component" value="Unassembled WGS sequence"/>
</dbReference>
<comment type="caution">
    <text evidence="1">The sequence shown here is derived from an EMBL/GenBank/DDBJ whole genome shotgun (WGS) entry which is preliminary data.</text>
</comment>
<sequence>MLGAKVVWRMGQSRRSCAQAKLRKATDGNGSTAEMLPVTYHLNVKLLLSTVVEETGLAAAFTDVCSKSTFVRS</sequence>
<dbReference type="AlphaFoldDB" id="A0AAE1NU69"/>
<organism evidence="1 2">
    <name type="scientific">Petrolisthes manimaculis</name>
    <dbReference type="NCBI Taxonomy" id="1843537"/>
    <lineage>
        <taxon>Eukaryota</taxon>
        <taxon>Metazoa</taxon>
        <taxon>Ecdysozoa</taxon>
        <taxon>Arthropoda</taxon>
        <taxon>Crustacea</taxon>
        <taxon>Multicrustacea</taxon>
        <taxon>Malacostraca</taxon>
        <taxon>Eumalacostraca</taxon>
        <taxon>Eucarida</taxon>
        <taxon>Decapoda</taxon>
        <taxon>Pleocyemata</taxon>
        <taxon>Anomura</taxon>
        <taxon>Galatheoidea</taxon>
        <taxon>Porcellanidae</taxon>
        <taxon>Petrolisthes</taxon>
    </lineage>
</organism>
<gene>
    <name evidence="1" type="ORF">Pmani_032013</name>
</gene>
<dbReference type="EMBL" id="JAWZYT010004079">
    <property type="protein sequence ID" value="KAK4295422.1"/>
    <property type="molecule type" value="Genomic_DNA"/>
</dbReference>
<name>A0AAE1NU69_9EUCA</name>